<proteinExistence type="inferred from homology"/>
<comment type="function">
    <text evidence="1">The GINS complex plays an essential role in the initiation of DNA replication.</text>
</comment>
<dbReference type="Proteomes" id="UP000887560">
    <property type="component" value="Unplaced"/>
</dbReference>
<evidence type="ECO:0000313" key="3">
    <source>
        <dbReference type="WBParaSite" id="scf7180000422233.g8592"/>
    </source>
</evidence>
<dbReference type="SUPFAM" id="SSF158573">
    <property type="entry name" value="GINS helical bundle-like"/>
    <property type="match status" value="1"/>
</dbReference>
<dbReference type="PANTHER" id="PTHR22768">
    <property type="entry name" value="DNA REPLICATION COMPLEX GINS PROTEIN PSF3"/>
    <property type="match status" value="1"/>
</dbReference>
<comment type="subcellular location">
    <subcellularLocation>
        <location evidence="1">Nucleus</location>
    </subcellularLocation>
</comment>
<dbReference type="InterPro" id="IPR038437">
    <property type="entry name" value="GINS_Psf3_sf"/>
</dbReference>
<dbReference type="InterPro" id="IPR010492">
    <property type="entry name" value="GINS_Psf3"/>
</dbReference>
<dbReference type="WBParaSite" id="scf7180000422233.g8592">
    <property type="protein sequence ID" value="scf7180000422233.g8592"/>
    <property type="gene ID" value="scf7180000422233.g8592"/>
</dbReference>
<dbReference type="InterPro" id="IPR036224">
    <property type="entry name" value="GINS_bundle-like_dom_sf"/>
</dbReference>
<evidence type="ECO:0000256" key="1">
    <source>
        <dbReference type="RuleBase" id="RU367161"/>
    </source>
</evidence>
<evidence type="ECO:0000313" key="2">
    <source>
        <dbReference type="Proteomes" id="UP000887560"/>
    </source>
</evidence>
<reference evidence="3" key="1">
    <citation type="submission" date="2022-11" db="UniProtKB">
        <authorList>
            <consortium name="WormBaseParasite"/>
        </authorList>
    </citation>
    <scope>IDENTIFICATION</scope>
</reference>
<sequence length="230" mass="26171">MNNFGSNSTGHILDQLPSSSNQQHIPIFHINKQHLVNEDYYDLNSILAMKANVHCVFESGTPLEIFPLIGQKLPEEITEGKTHQTVVPVWLLSAGIGDICRFNLPNAYNKINSDVIAAGSNSKKLEATRIVARQHYFYLLGIFLCRHTEGKRIATTLLDAFTQRIGLIISLAVDTSLKPRDLLDESEKILFYGIQHAELLQREWIRRELSHSKRRSTKRKFNQECGSFLL</sequence>
<keyword evidence="1" id="KW-0539">Nucleus</keyword>
<dbReference type="PANTHER" id="PTHR22768:SF0">
    <property type="entry name" value="DNA REPLICATION COMPLEX GINS PROTEIN PSF3"/>
    <property type="match status" value="1"/>
</dbReference>
<protein>
    <recommendedName>
        <fullName evidence="1">DNA replication complex GINS protein PSF3</fullName>
    </recommendedName>
</protein>
<dbReference type="AlphaFoldDB" id="A0A915NWL9"/>
<comment type="similarity">
    <text evidence="1">Belongs to the GINS3/PSF3 family.</text>
</comment>
<dbReference type="GO" id="GO:1902975">
    <property type="term" value="P:mitotic DNA replication initiation"/>
    <property type="evidence" value="ECO:0007669"/>
    <property type="project" value="TreeGrafter"/>
</dbReference>
<keyword evidence="1" id="KW-0235">DNA replication</keyword>
<keyword evidence="2" id="KW-1185">Reference proteome</keyword>
<organism evidence="2 3">
    <name type="scientific">Meloidogyne floridensis</name>
    <dbReference type="NCBI Taxonomy" id="298350"/>
    <lineage>
        <taxon>Eukaryota</taxon>
        <taxon>Metazoa</taxon>
        <taxon>Ecdysozoa</taxon>
        <taxon>Nematoda</taxon>
        <taxon>Chromadorea</taxon>
        <taxon>Rhabditida</taxon>
        <taxon>Tylenchina</taxon>
        <taxon>Tylenchomorpha</taxon>
        <taxon>Tylenchoidea</taxon>
        <taxon>Meloidogynidae</taxon>
        <taxon>Meloidogyninae</taxon>
        <taxon>Meloidogyne</taxon>
    </lineage>
</organism>
<comment type="subunit">
    <text evidence="1">Component of the GINS complex.</text>
</comment>
<dbReference type="GO" id="GO:0000811">
    <property type="term" value="C:GINS complex"/>
    <property type="evidence" value="ECO:0007669"/>
    <property type="project" value="UniProtKB-UniRule"/>
</dbReference>
<name>A0A915NWL9_9BILA</name>
<accession>A0A915NWL9</accession>
<dbReference type="Gene3D" id="1.20.58.2050">
    <property type="match status" value="1"/>
</dbReference>